<dbReference type="PROSITE" id="PS00659">
    <property type="entry name" value="GLYCOSYL_HYDROL_F5"/>
    <property type="match status" value="1"/>
</dbReference>
<protein>
    <submittedName>
        <fullName evidence="6">Glycoside hydrolase family 5 protein</fullName>
    </submittedName>
</protein>
<dbReference type="PANTHER" id="PTHR34142:SF1">
    <property type="entry name" value="GLYCOSIDE HYDROLASE FAMILY 5 DOMAIN-CONTAINING PROTEIN"/>
    <property type="match status" value="1"/>
</dbReference>
<keyword evidence="2 3" id="KW-0326">Glycosidase</keyword>
<dbReference type="AlphaFoldDB" id="A0A3E5EC55"/>
<evidence type="ECO:0000256" key="2">
    <source>
        <dbReference type="ARBA" id="ARBA00023295"/>
    </source>
</evidence>
<keyword evidence="4" id="KW-0732">Signal</keyword>
<proteinExistence type="inferred from homology"/>
<dbReference type="InterPro" id="IPR001547">
    <property type="entry name" value="Glyco_hydro_5"/>
</dbReference>
<dbReference type="GO" id="GO:0000272">
    <property type="term" value="P:polysaccharide catabolic process"/>
    <property type="evidence" value="ECO:0007669"/>
    <property type="project" value="InterPro"/>
</dbReference>
<evidence type="ECO:0000259" key="5">
    <source>
        <dbReference type="Pfam" id="PF00150"/>
    </source>
</evidence>
<evidence type="ECO:0000256" key="3">
    <source>
        <dbReference type="RuleBase" id="RU361153"/>
    </source>
</evidence>
<dbReference type="SUPFAM" id="SSF51445">
    <property type="entry name" value="(Trans)glycosidases"/>
    <property type="match status" value="1"/>
</dbReference>
<dbReference type="PANTHER" id="PTHR34142">
    <property type="entry name" value="ENDO-BETA-1,4-GLUCANASE A"/>
    <property type="match status" value="1"/>
</dbReference>
<sequence length="317" mass="36365">MKKLMTLICALFCMAQVYAANPVKQWGQLQVKGAQLCDQSGNPVVLRGVSLGWHNIWPRFYNKKAVKWLVQDWHANIIRAAMGIQIDDNYLENPDFALKCITQVVDAAIKNDTYVIIDWHAHKMHTAEAKAFFGKMAQKYGKYPHVLYELYNEPVEDKWEDLKVYAKTIITEIRKYDPDNIILMGCPHWDQDIDIVAKSPIEGVENVMYTLHFYAATHKDYLRDKLEAAVKSGLPVFVSECAGMEASGTGPLAPDEYQKWLDVMEKNKVSWVNWSVSDKDETCSMILPRAKATGNWTDDLIKPWGKMVKQALKKYNR</sequence>
<evidence type="ECO:0000313" key="7">
    <source>
        <dbReference type="Proteomes" id="UP000283872"/>
    </source>
</evidence>
<evidence type="ECO:0000256" key="4">
    <source>
        <dbReference type="SAM" id="SignalP"/>
    </source>
</evidence>
<dbReference type="InterPro" id="IPR017853">
    <property type="entry name" value="GH"/>
</dbReference>
<dbReference type="RefSeq" id="WP_117586024.1">
    <property type="nucleotide sequence ID" value="NZ_QRVA01000001.1"/>
</dbReference>
<comment type="caution">
    <text evidence="6">The sequence shown here is derived from an EMBL/GenBank/DDBJ whole genome shotgun (WGS) entry which is preliminary data.</text>
</comment>
<dbReference type="Proteomes" id="UP000283872">
    <property type="component" value="Unassembled WGS sequence"/>
</dbReference>
<dbReference type="GO" id="GO:0004553">
    <property type="term" value="F:hydrolase activity, hydrolyzing O-glycosyl compounds"/>
    <property type="evidence" value="ECO:0007669"/>
    <property type="project" value="InterPro"/>
</dbReference>
<dbReference type="InterPro" id="IPR018087">
    <property type="entry name" value="Glyco_hydro_5_CS"/>
</dbReference>
<accession>A0A3E5EC55</accession>
<dbReference type="EMBL" id="QRVA01000001">
    <property type="protein sequence ID" value="RGS19745.1"/>
    <property type="molecule type" value="Genomic_DNA"/>
</dbReference>
<dbReference type="Gene3D" id="3.20.20.80">
    <property type="entry name" value="Glycosidases"/>
    <property type="match status" value="1"/>
</dbReference>
<feature type="domain" description="Glycoside hydrolase family 5" evidence="5">
    <location>
        <begin position="37"/>
        <end position="279"/>
    </location>
</feature>
<feature type="chain" id="PRO_5043182975" evidence="4">
    <location>
        <begin position="20"/>
        <end position="317"/>
    </location>
</feature>
<name>A0A3E5EC55_9BACT</name>
<reference evidence="6 7" key="1">
    <citation type="submission" date="2018-08" db="EMBL/GenBank/DDBJ databases">
        <title>A genome reference for cultivated species of the human gut microbiota.</title>
        <authorList>
            <person name="Zou Y."/>
            <person name="Xue W."/>
            <person name="Luo G."/>
        </authorList>
    </citation>
    <scope>NUCLEOTIDE SEQUENCE [LARGE SCALE GENOMIC DNA]</scope>
    <source>
        <strain evidence="6 7">AF24-12</strain>
    </source>
</reference>
<evidence type="ECO:0000256" key="1">
    <source>
        <dbReference type="ARBA" id="ARBA00022801"/>
    </source>
</evidence>
<dbReference type="Pfam" id="PF00150">
    <property type="entry name" value="Cellulase"/>
    <property type="match status" value="1"/>
</dbReference>
<comment type="similarity">
    <text evidence="3">Belongs to the glycosyl hydrolase 5 (cellulase A) family.</text>
</comment>
<gene>
    <name evidence="6" type="ORF">DWY11_00520</name>
</gene>
<organism evidence="6 7">
    <name type="scientific">Segatella copri</name>
    <dbReference type="NCBI Taxonomy" id="165179"/>
    <lineage>
        <taxon>Bacteria</taxon>
        <taxon>Pseudomonadati</taxon>
        <taxon>Bacteroidota</taxon>
        <taxon>Bacteroidia</taxon>
        <taxon>Bacteroidales</taxon>
        <taxon>Prevotellaceae</taxon>
        <taxon>Segatella</taxon>
    </lineage>
</organism>
<feature type="signal peptide" evidence="4">
    <location>
        <begin position="1"/>
        <end position="19"/>
    </location>
</feature>
<evidence type="ECO:0000313" key="6">
    <source>
        <dbReference type="EMBL" id="RGS19745.1"/>
    </source>
</evidence>
<keyword evidence="1 3" id="KW-0378">Hydrolase</keyword>